<dbReference type="InterPro" id="IPR011109">
    <property type="entry name" value="DNA_bind_recombinase_dom"/>
</dbReference>
<proteinExistence type="predicted"/>
<reference evidence="2 3" key="1">
    <citation type="submission" date="2015-11" db="EMBL/GenBank/DDBJ databases">
        <authorList>
            <person name="Zhang Y."/>
            <person name="Guo Z."/>
        </authorList>
    </citation>
    <scope>NUCLEOTIDE SEQUENCE [LARGE SCALE GENOMIC DNA]</scope>
    <source>
        <strain evidence="3">gdw1</strain>
    </source>
</reference>
<dbReference type="PANTHER" id="PTHR30461">
    <property type="entry name" value="DNA-INVERTASE FROM LAMBDOID PROPHAGE"/>
    <property type="match status" value="1"/>
</dbReference>
<dbReference type="Pfam" id="PF13408">
    <property type="entry name" value="Zn_ribbon_recom"/>
    <property type="match status" value="1"/>
</dbReference>
<dbReference type="InterPro" id="IPR050639">
    <property type="entry name" value="SSR_resolvase"/>
</dbReference>
<name>A0A1E2SHF6_LEIXY</name>
<evidence type="ECO:0000313" key="3">
    <source>
        <dbReference type="Proteomes" id="UP000094426"/>
    </source>
</evidence>
<dbReference type="Proteomes" id="UP000094426">
    <property type="component" value="Unassembled WGS sequence"/>
</dbReference>
<organism evidence="2 3">
    <name type="scientific">Leifsonia xyli subsp. xyli</name>
    <dbReference type="NCBI Taxonomy" id="59736"/>
    <lineage>
        <taxon>Bacteria</taxon>
        <taxon>Bacillati</taxon>
        <taxon>Actinomycetota</taxon>
        <taxon>Actinomycetes</taxon>
        <taxon>Micrococcales</taxon>
        <taxon>Microbacteriaceae</taxon>
        <taxon>Leifsonia</taxon>
    </lineage>
</organism>
<gene>
    <name evidence="2" type="ORF">ATY41_06110</name>
</gene>
<dbReference type="Pfam" id="PF07508">
    <property type="entry name" value="Recombinase"/>
    <property type="match status" value="1"/>
</dbReference>
<dbReference type="RefSeq" id="WP_011187073.1">
    <property type="nucleotide sequence ID" value="NZ_LNZG01000048.1"/>
</dbReference>
<protein>
    <recommendedName>
        <fullName evidence="1">Recombinase domain-containing protein</fullName>
    </recommendedName>
</protein>
<comment type="caution">
    <text evidence="2">The sequence shown here is derived from an EMBL/GenBank/DDBJ whole genome shotgun (WGS) entry which is preliminary data.</text>
</comment>
<dbReference type="InterPro" id="IPR038109">
    <property type="entry name" value="DNA_bind_recomb_sf"/>
</dbReference>
<dbReference type="AlphaFoldDB" id="A0A1E2SHF6"/>
<sequence length="255" mass="27911">MKSATGSLRLDTDSDVAMARVLVAMANKSSADTARRVARASKQQAIDGRWHGGRASYGYRTGDSTLYVVPERAALVREASERVRAGESVYRIVNRWNQAGWVTMHGVRWSEKALKQILRNPVLKGVRTYRPVLPGGSWATAPEVVVEGNWTPILDADAWDETVAVLDARRARKNGGRTYSSKWVMPFSGLIRCGKCGHKMRKQGPNYICGHHTRGGCARSINAVAIQAFIEDAVLAAFSGPTSQAPPPARPGKRR</sequence>
<dbReference type="Gene3D" id="3.90.1750.20">
    <property type="entry name" value="Putative Large Serine Recombinase, Chain B, Domain 2"/>
    <property type="match status" value="1"/>
</dbReference>
<dbReference type="PANTHER" id="PTHR30461:SF23">
    <property type="entry name" value="DNA RECOMBINASE-RELATED"/>
    <property type="match status" value="1"/>
</dbReference>
<dbReference type="PROSITE" id="PS51737">
    <property type="entry name" value="RECOMBINASE_DNA_BIND"/>
    <property type="match status" value="1"/>
</dbReference>
<dbReference type="OrthoDB" id="4500247at2"/>
<accession>A0A1E2SHF6</accession>
<evidence type="ECO:0000259" key="1">
    <source>
        <dbReference type="PROSITE" id="PS51737"/>
    </source>
</evidence>
<evidence type="ECO:0000313" key="2">
    <source>
        <dbReference type="EMBL" id="ODA89292.1"/>
    </source>
</evidence>
<dbReference type="InterPro" id="IPR025827">
    <property type="entry name" value="Zn_ribbon_recom_dom"/>
</dbReference>
<dbReference type="EMBL" id="LNZG01000048">
    <property type="protein sequence ID" value="ODA89292.1"/>
    <property type="molecule type" value="Genomic_DNA"/>
</dbReference>
<dbReference type="GO" id="GO:0000150">
    <property type="term" value="F:DNA strand exchange activity"/>
    <property type="evidence" value="ECO:0007669"/>
    <property type="project" value="InterPro"/>
</dbReference>
<feature type="domain" description="Recombinase" evidence="1">
    <location>
        <begin position="56"/>
        <end position="172"/>
    </location>
</feature>
<dbReference type="GO" id="GO:0003677">
    <property type="term" value="F:DNA binding"/>
    <property type="evidence" value="ECO:0007669"/>
    <property type="project" value="InterPro"/>
</dbReference>